<reference evidence="2 3" key="2">
    <citation type="submission" date="2018-03" db="EMBL/GenBank/DDBJ databases">
        <title>The ancient ancestry and fast evolution of plastids.</title>
        <authorList>
            <person name="Moore K.R."/>
            <person name="Magnabosco C."/>
            <person name="Momper L."/>
            <person name="Gold D.A."/>
            <person name="Bosak T."/>
            <person name="Fournier G.P."/>
        </authorList>
    </citation>
    <scope>NUCLEOTIDE SEQUENCE [LARGE SCALE GENOMIC DNA]</scope>
    <source>
        <strain evidence="2 3">CCALA 015</strain>
    </source>
</reference>
<dbReference type="Proteomes" id="UP000238218">
    <property type="component" value="Unassembled WGS sequence"/>
</dbReference>
<feature type="domain" description="Rhodanese" evidence="1">
    <location>
        <begin position="51"/>
        <end position="138"/>
    </location>
</feature>
<evidence type="ECO:0000313" key="2">
    <source>
        <dbReference type="EMBL" id="PSB38590.1"/>
    </source>
</evidence>
<organism evidence="2 3">
    <name type="scientific">Aphanothece cf. minutissima CCALA 015</name>
    <dbReference type="NCBI Taxonomy" id="2107695"/>
    <lineage>
        <taxon>Bacteria</taxon>
        <taxon>Bacillati</taxon>
        <taxon>Cyanobacteriota</taxon>
        <taxon>Cyanophyceae</taxon>
        <taxon>Oscillatoriophycideae</taxon>
        <taxon>Chroococcales</taxon>
        <taxon>Aphanothecaceae</taxon>
        <taxon>Aphanothece</taxon>
    </lineage>
</organism>
<dbReference type="EMBL" id="PVWP01000002">
    <property type="protein sequence ID" value="PSB38590.1"/>
    <property type="molecule type" value="Genomic_DNA"/>
</dbReference>
<dbReference type="CDD" id="cd00158">
    <property type="entry name" value="RHOD"/>
    <property type="match status" value="1"/>
</dbReference>
<proteinExistence type="predicted"/>
<dbReference type="Pfam" id="PF00581">
    <property type="entry name" value="Rhodanese"/>
    <property type="match status" value="1"/>
</dbReference>
<dbReference type="PROSITE" id="PS50206">
    <property type="entry name" value="RHODANESE_3"/>
    <property type="match status" value="1"/>
</dbReference>
<dbReference type="InterPro" id="IPR036873">
    <property type="entry name" value="Rhodanese-like_dom_sf"/>
</dbReference>
<gene>
    <name evidence="2" type="ORF">C7B81_03210</name>
</gene>
<dbReference type="PANTHER" id="PTHR43031:SF16">
    <property type="entry name" value="OXIDOREDUCTASE"/>
    <property type="match status" value="1"/>
</dbReference>
<dbReference type="SMART" id="SM00450">
    <property type="entry name" value="RHOD"/>
    <property type="match status" value="1"/>
</dbReference>
<dbReference type="InterPro" id="IPR001763">
    <property type="entry name" value="Rhodanese-like_dom"/>
</dbReference>
<dbReference type="PANTHER" id="PTHR43031">
    <property type="entry name" value="FAD-DEPENDENT OXIDOREDUCTASE"/>
    <property type="match status" value="1"/>
</dbReference>
<protein>
    <recommendedName>
        <fullName evidence="1">Rhodanese domain-containing protein</fullName>
    </recommendedName>
</protein>
<accession>A0ABX5FA77</accession>
<evidence type="ECO:0000313" key="3">
    <source>
        <dbReference type="Proteomes" id="UP000238218"/>
    </source>
</evidence>
<dbReference type="InterPro" id="IPR050229">
    <property type="entry name" value="GlpE_sulfurtransferase"/>
</dbReference>
<dbReference type="Gene3D" id="3.40.250.10">
    <property type="entry name" value="Rhodanese-like domain"/>
    <property type="match status" value="1"/>
</dbReference>
<comment type="caution">
    <text evidence="2">The sequence shown here is derived from an EMBL/GenBank/DDBJ whole genome shotgun (WGS) entry which is preliminary data.</text>
</comment>
<reference evidence="2 3" key="1">
    <citation type="submission" date="2018-02" db="EMBL/GenBank/DDBJ databases">
        <authorList>
            <person name="Moore K."/>
            <person name="Momper L."/>
        </authorList>
    </citation>
    <scope>NUCLEOTIDE SEQUENCE [LARGE SCALE GENOMIC DNA]</scope>
    <source>
        <strain evidence="2 3">CCALA 015</strain>
    </source>
</reference>
<dbReference type="RefSeq" id="WP_106219872.1">
    <property type="nucleotide sequence ID" value="NZ_PVWP01000002.1"/>
</dbReference>
<evidence type="ECO:0000259" key="1">
    <source>
        <dbReference type="PROSITE" id="PS50206"/>
    </source>
</evidence>
<keyword evidence="3" id="KW-1185">Reference proteome</keyword>
<dbReference type="SUPFAM" id="SSF52821">
    <property type="entry name" value="Rhodanese/Cell cycle control phosphatase"/>
    <property type="match status" value="1"/>
</dbReference>
<sequence length="176" mass="18766">MPLPRAAAGRRSIAAGLRRLAWPLLILWTRRRFPDVAVITCEELAEQLAGEGPAPLLIDARGPEEFALSHLAGARLLPGPDAPGAAGLAREAAIVVYCSVGYRSARLARSLRQAGFSDVRNLEGSLFRWANLGLPLACAGSGRPRVHPFHPCWGLLLEPEPPGAGDPYPDGHRGDS</sequence>
<name>A0ABX5FA77_9CHRO</name>